<dbReference type="GeneID" id="14308556"/>
<dbReference type="KEGG" id="mfo:Metfor_2773"/>
<dbReference type="InterPro" id="IPR038157">
    <property type="entry name" value="FeoA_core_dom"/>
</dbReference>
<dbReference type="SMART" id="SM00899">
    <property type="entry name" value="FeoA"/>
    <property type="match status" value="1"/>
</dbReference>
<reference evidence="3 4" key="2">
    <citation type="journal article" date="2014" name="Genome Announc.">
        <title>Complete Genome Sequence of Methanoregula formicica SMSPT, a Mesophilic Hydrogenotrophic Methanogen Isolated from a Methanogenic Upflow Anaerobic Sludge Blanket Reactor.</title>
        <authorList>
            <person name="Yamamoto K."/>
            <person name="Tamaki H."/>
            <person name="Cadillo-Quiroz H."/>
            <person name="Imachi H."/>
            <person name="Kyrpides N."/>
            <person name="Woyke T."/>
            <person name="Goodwin L."/>
            <person name="Zinder S.H."/>
            <person name="Kamagata Y."/>
            <person name="Liu W.T."/>
        </authorList>
    </citation>
    <scope>NUCLEOTIDE SEQUENCE [LARGE SCALE GENOMIC DNA]</scope>
    <source>
        <strain evidence="4">DSM 22288 / NBRC 105244 / SMSP</strain>
    </source>
</reference>
<keyword evidence="1" id="KW-0408">Iron</keyword>
<dbReference type="InParanoid" id="L0HJ06"/>
<dbReference type="SUPFAM" id="SSF50037">
    <property type="entry name" value="C-terminal domain of transcriptional repressors"/>
    <property type="match status" value="1"/>
</dbReference>
<dbReference type="EMBL" id="CP003167">
    <property type="protein sequence ID" value="AGB03756.1"/>
    <property type="molecule type" value="Genomic_DNA"/>
</dbReference>
<sequence length="81" mass="8328" precursor="true">MQRMPLSFLTPGTEAVVTDVRAGHGMLNRLSAMGICPKSRITVVCADRGSLIVSVAGSRYALSKGMAMKIHVGISAPGGAA</sequence>
<evidence type="ECO:0000313" key="4">
    <source>
        <dbReference type="Proteomes" id="UP000010824"/>
    </source>
</evidence>
<dbReference type="OrthoDB" id="105333at2157"/>
<dbReference type="PANTHER" id="PTHR43151">
    <property type="entry name" value="FEOA FAMILY PROTEIN"/>
    <property type="match status" value="1"/>
</dbReference>
<evidence type="ECO:0000256" key="1">
    <source>
        <dbReference type="ARBA" id="ARBA00023004"/>
    </source>
</evidence>
<evidence type="ECO:0000259" key="2">
    <source>
        <dbReference type="SMART" id="SM00899"/>
    </source>
</evidence>
<dbReference type="Gene3D" id="2.30.30.90">
    <property type="match status" value="1"/>
</dbReference>
<dbReference type="eggNOG" id="arCOG02102">
    <property type="taxonomic scope" value="Archaea"/>
</dbReference>
<organism evidence="3 4">
    <name type="scientific">Methanoregula formicica (strain DSM 22288 / NBRC 105244 / SMSP)</name>
    <dbReference type="NCBI Taxonomy" id="593750"/>
    <lineage>
        <taxon>Archaea</taxon>
        <taxon>Methanobacteriati</taxon>
        <taxon>Methanobacteriota</taxon>
        <taxon>Stenosarchaea group</taxon>
        <taxon>Methanomicrobia</taxon>
        <taxon>Methanomicrobiales</taxon>
        <taxon>Methanoregulaceae</taxon>
        <taxon>Methanoregula</taxon>
    </lineage>
</organism>
<dbReference type="HOGENOM" id="CLU_150646_6_3_2"/>
<feature type="domain" description="Ferrous iron transporter FeoA-like" evidence="2">
    <location>
        <begin position="4"/>
        <end position="74"/>
    </location>
</feature>
<dbReference type="Pfam" id="PF04023">
    <property type="entry name" value="FeoA"/>
    <property type="match status" value="1"/>
</dbReference>
<protein>
    <submittedName>
        <fullName evidence="3">Fe2+ transport system protein A</fullName>
    </submittedName>
</protein>
<gene>
    <name evidence="3" type="ordered locus">Metfor_2773</name>
</gene>
<dbReference type="AlphaFoldDB" id="L0HJ06"/>
<dbReference type="InterPro" id="IPR053184">
    <property type="entry name" value="FeoA-like"/>
</dbReference>
<dbReference type="FunCoup" id="L0HJ06">
    <property type="interactions" value="1"/>
</dbReference>
<evidence type="ECO:0000313" key="3">
    <source>
        <dbReference type="EMBL" id="AGB03756.1"/>
    </source>
</evidence>
<dbReference type="InterPro" id="IPR007167">
    <property type="entry name" value="Fe-transptr_FeoA-like"/>
</dbReference>
<name>L0HJ06_METFS</name>
<accession>L0HJ06</accession>
<dbReference type="InterPro" id="IPR008988">
    <property type="entry name" value="Transcriptional_repressor_C"/>
</dbReference>
<proteinExistence type="predicted"/>
<dbReference type="RefSeq" id="WP_015286718.1">
    <property type="nucleotide sequence ID" value="NC_019943.1"/>
</dbReference>
<reference evidence="4" key="1">
    <citation type="submission" date="2011-12" db="EMBL/GenBank/DDBJ databases">
        <title>Complete sequence of Methanoregula formicicum SMSP.</title>
        <authorList>
            <person name="Lucas S."/>
            <person name="Han J."/>
            <person name="Lapidus A."/>
            <person name="Cheng J.-F."/>
            <person name="Goodwin L."/>
            <person name="Pitluck S."/>
            <person name="Peters L."/>
            <person name="Ovchinnikova G."/>
            <person name="Teshima H."/>
            <person name="Detter J.C."/>
            <person name="Han C."/>
            <person name="Tapia R."/>
            <person name="Land M."/>
            <person name="Hauser L."/>
            <person name="Kyrpides N."/>
            <person name="Ivanova N."/>
            <person name="Pagani I."/>
            <person name="Imachi H."/>
            <person name="Tamaki H."/>
            <person name="Sekiguchi Y."/>
            <person name="Kamagata Y."/>
            <person name="Cadillo-Quiroz H."/>
            <person name="Zinder S."/>
            <person name="Liu W.-T."/>
            <person name="Woyke T."/>
        </authorList>
    </citation>
    <scope>NUCLEOTIDE SEQUENCE [LARGE SCALE GENOMIC DNA]</scope>
    <source>
        <strain evidence="4">DSM 22288 / NBRC 105244 / SMSP</strain>
    </source>
</reference>
<keyword evidence="4" id="KW-1185">Reference proteome</keyword>
<dbReference type="PANTHER" id="PTHR43151:SF1">
    <property type="entry name" value="SSR2333 PROTEIN"/>
    <property type="match status" value="1"/>
</dbReference>
<dbReference type="GO" id="GO:0046914">
    <property type="term" value="F:transition metal ion binding"/>
    <property type="evidence" value="ECO:0007669"/>
    <property type="project" value="InterPro"/>
</dbReference>
<dbReference type="STRING" id="593750.Metfor_2773"/>
<dbReference type="Proteomes" id="UP000010824">
    <property type="component" value="Chromosome"/>
</dbReference>